<comment type="similarity">
    <text evidence="2">Belongs to the AB hydrolase superfamily. Epoxide hydrolase family.</text>
</comment>
<feature type="domain" description="AB hydrolase-1" evidence="3">
    <location>
        <begin position="46"/>
        <end position="320"/>
    </location>
</feature>
<evidence type="ECO:0000259" key="3">
    <source>
        <dbReference type="Pfam" id="PF12697"/>
    </source>
</evidence>
<dbReference type="GO" id="GO:0016787">
    <property type="term" value="F:hydrolase activity"/>
    <property type="evidence" value="ECO:0007669"/>
    <property type="project" value="UniProtKB-KW"/>
</dbReference>
<evidence type="ECO:0000313" key="4">
    <source>
        <dbReference type="EMBL" id="KAF2640090.1"/>
    </source>
</evidence>
<dbReference type="PRINTS" id="PR00412">
    <property type="entry name" value="EPOXHYDRLASE"/>
</dbReference>
<sequence length="330" mass="35616">MTATTAIKIQDTKFQTLGLTKATTNKEQVVNYTRALNSASAQNPILVLIHGYPESSYMWRHIIPLLPSTTPLFVPDLPGYGASAPIEKNDKLSVGTTLIAALKTEVQRSYPSDKVSSVPVILVGHDRGARVAQQLAVSGVGEGVEVLGVCLIDIVPITTQWAASSSAAEVVGYFHWPFLANVDLANRMIGAFGGANWCREMILKWAGKSEKGLKALEADDSLSVYTTFMSNPSTINATNQDYEAGATVDVSKQKDDQANGRKIKVPLLLIYSEAYIGKRYNFSQVWKEWVDEGVRIESVALGNGVGHFGAEEAPEESAEAVNAWVKGVVG</sequence>
<dbReference type="InterPro" id="IPR000639">
    <property type="entry name" value="Epox_hydrolase-like"/>
</dbReference>
<name>A0A6A6RXL2_9PLEO</name>
<gene>
    <name evidence="4" type="ORF">P280DRAFT_469803</name>
</gene>
<dbReference type="Proteomes" id="UP000799753">
    <property type="component" value="Unassembled WGS sequence"/>
</dbReference>
<protein>
    <submittedName>
        <fullName evidence="4">Alpha/beta-hydrolase</fullName>
    </submittedName>
</protein>
<keyword evidence="1 4" id="KW-0378">Hydrolase</keyword>
<dbReference type="EMBL" id="MU006785">
    <property type="protein sequence ID" value="KAF2640090.1"/>
    <property type="molecule type" value="Genomic_DNA"/>
</dbReference>
<accession>A0A6A6RXL2</accession>
<organism evidence="4 5">
    <name type="scientific">Massarina eburnea CBS 473.64</name>
    <dbReference type="NCBI Taxonomy" id="1395130"/>
    <lineage>
        <taxon>Eukaryota</taxon>
        <taxon>Fungi</taxon>
        <taxon>Dikarya</taxon>
        <taxon>Ascomycota</taxon>
        <taxon>Pezizomycotina</taxon>
        <taxon>Dothideomycetes</taxon>
        <taxon>Pleosporomycetidae</taxon>
        <taxon>Pleosporales</taxon>
        <taxon>Massarineae</taxon>
        <taxon>Massarinaceae</taxon>
        <taxon>Massarina</taxon>
    </lineage>
</organism>
<dbReference type="Pfam" id="PF12697">
    <property type="entry name" value="Abhydrolase_6"/>
    <property type="match status" value="1"/>
</dbReference>
<evidence type="ECO:0000256" key="2">
    <source>
        <dbReference type="ARBA" id="ARBA00038334"/>
    </source>
</evidence>
<dbReference type="Gene3D" id="3.40.50.1820">
    <property type="entry name" value="alpha/beta hydrolase"/>
    <property type="match status" value="1"/>
</dbReference>
<dbReference type="InterPro" id="IPR000073">
    <property type="entry name" value="AB_hydrolase_1"/>
</dbReference>
<evidence type="ECO:0000313" key="5">
    <source>
        <dbReference type="Proteomes" id="UP000799753"/>
    </source>
</evidence>
<dbReference type="AlphaFoldDB" id="A0A6A6RXL2"/>
<dbReference type="OrthoDB" id="408373at2759"/>
<proteinExistence type="inferred from homology"/>
<dbReference type="SUPFAM" id="SSF53474">
    <property type="entry name" value="alpha/beta-Hydrolases"/>
    <property type="match status" value="1"/>
</dbReference>
<dbReference type="PANTHER" id="PTHR43329">
    <property type="entry name" value="EPOXIDE HYDROLASE"/>
    <property type="match status" value="1"/>
</dbReference>
<reference evidence="4" key="1">
    <citation type="journal article" date="2020" name="Stud. Mycol.">
        <title>101 Dothideomycetes genomes: a test case for predicting lifestyles and emergence of pathogens.</title>
        <authorList>
            <person name="Haridas S."/>
            <person name="Albert R."/>
            <person name="Binder M."/>
            <person name="Bloem J."/>
            <person name="Labutti K."/>
            <person name="Salamov A."/>
            <person name="Andreopoulos B."/>
            <person name="Baker S."/>
            <person name="Barry K."/>
            <person name="Bills G."/>
            <person name="Bluhm B."/>
            <person name="Cannon C."/>
            <person name="Castanera R."/>
            <person name="Culley D."/>
            <person name="Daum C."/>
            <person name="Ezra D."/>
            <person name="Gonzalez J."/>
            <person name="Henrissat B."/>
            <person name="Kuo A."/>
            <person name="Liang C."/>
            <person name="Lipzen A."/>
            <person name="Lutzoni F."/>
            <person name="Magnuson J."/>
            <person name="Mondo S."/>
            <person name="Nolan M."/>
            <person name="Ohm R."/>
            <person name="Pangilinan J."/>
            <person name="Park H.-J."/>
            <person name="Ramirez L."/>
            <person name="Alfaro M."/>
            <person name="Sun H."/>
            <person name="Tritt A."/>
            <person name="Yoshinaga Y."/>
            <person name="Zwiers L.-H."/>
            <person name="Turgeon B."/>
            <person name="Goodwin S."/>
            <person name="Spatafora J."/>
            <person name="Crous P."/>
            <person name="Grigoriev I."/>
        </authorList>
    </citation>
    <scope>NUCLEOTIDE SEQUENCE</scope>
    <source>
        <strain evidence="4">CBS 473.64</strain>
    </source>
</reference>
<keyword evidence="5" id="KW-1185">Reference proteome</keyword>
<dbReference type="InterPro" id="IPR029058">
    <property type="entry name" value="AB_hydrolase_fold"/>
</dbReference>
<evidence type="ECO:0000256" key="1">
    <source>
        <dbReference type="ARBA" id="ARBA00022801"/>
    </source>
</evidence>